<proteinExistence type="predicted"/>
<accession>A0A239D1X7</accession>
<evidence type="ECO:0000313" key="2">
    <source>
        <dbReference type="Proteomes" id="UP000198415"/>
    </source>
</evidence>
<organism evidence="1 2">
    <name type="scientific">Actinoplanes regularis</name>
    <dbReference type="NCBI Taxonomy" id="52697"/>
    <lineage>
        <taxon>Bacteria</taxon>
        <taxon>Bacillati</taxon>
        <taxon>Actinomycetota</taxon>
        <taxon>Actinomycetes</taxon>
        <taxon>Micromonosporales</taxon>
        <taxon>Micromonosporaceae</taxon>
        <taxon>Actinoplanes</taxon>
    </lineage>
</organism>
<dbReference type="Proteomes" id="UP000198415">
    <property type="component" value="Unassembled WGS sequence"/>
</dbReference>
<reference evidence="1 2" key="1">
    <citation type="submission" date="2017-06" db="EMBL/GenBank/DDBJ databases">
        <authorList>
            <person name="Kim H.J."/>
            <person name="Triplett B.A."/>
        </authorList>
    </citation>
    <scope>NUCLEOTIDE SEQUENCE [LARGE SCALE GENOMIC DNA]</scope>
    <source>
        <strain evidence="1 2">DSM 43151</strain>
    </source>
</reference>
<dbReference type="EMBL" id="FZNR01000012">
    <property type="protein sequence ID" value="SNS26209.1"/>
    <property type="molecule type" value="Genomic_DNA"/>
</dbReference>
<evidence type="ECO:0000313" key="1">
    <source>
        <dbReference type="EMBL" id="SNS26209.1"/>
    </source>
</evidence>
<name>A0A239D1X7_9ACTN</name>
<dbReference type="AlphaFoldDB" id="A0A239D1X7"/>
<protein>
    <submittedName>
        <fullName evidence="1">Uncharacterized protein</fullName>
    </submittedName>
</protein>
<gene>
    <name evidence="1" type="ORF">SAMN06264365_112213</name>
</gene>
<keyword evidence="2" id="KW-1185">Reference proteome</keyword>
<dbReference type="OrthoDB" id="3295447at2"/>
<sequence length="171" mass="19110">MTALSDRLEDLHVHASAPGGGVHGELRGASGVLIYLSTGFYRQSTERELEHRLEQLGRLLWVNRTRLYRETVEQFGDGLRIEHPDPERDPADAAFVERRALLVARGTSPDGRVTIAVEGMTTWRVTISDNTLRTLDESSFTRAVEIAAGRMIDDQAMHILQLKAQVYGEPT</sequence>
<dbReference type="RefSeq" id="WP_089296287.1">
    <property type="nucleotide sequence ID" value="NZ_BOMU01000063.1"/>
</dbReference>